<dbReference type="InterPro" id="IPR054353">
    <property type="entry name" value="IstA-like_C"/>
</dbReference>
<dbReference type="Pfam" id="PF22483">
    <property type="entry name" value="Mu-transpos_C_2"/>
    <property type="match status" value="1"/>
</dbReference>
<dbReference type="AlphaFoldDB" id="A0A7W8A0U0"/>
<dbReference type="Proteomes" id="UP000568380">
    <property type="component" value="Unassembled WGS sequence"/>
</dbReference>
<evidence type="ECO:0000313" key="3">
    <source>
        <dbReference type="Proteomes" id="UP000568380"/>
    </source>
</evidence>
<accession>A0A7W8A0U0</accession>
<evidence type="ECO:0000313" key="2">
    <source>
        <dbReference type="EMBL" id="MBB5076338.1"/>
    </source>
</evidence>
<organism evidence="2 3">
    <name type="scientific">Nonomuraea endophytica</name>
    <dbReference type="NCBI Taxonomy" id="714136"/>
    <lineage>
        <taxon>Bacteria</taxon>
        <taxon>Bacillati</taxon>
        <taxon>Actinomycetota</taxon>
        <taxon>Actinomycetes</taxon>
        <taxon>Streptosporangiales</taxon>
        <taxon>Streptosporangiaceae</taxon>
        <taxon>Nonomuraea</taxon>
    </lineage>
</organism>
<dbReference type="RefSeq" id="WP_221340180.1">
    <property type="nucleotide sequence ID" value="NZ_JACHIN010000002.1"/>
</dbReference>
<gene>
    <name evidence="2" type="ORF">HNR40_001802</name>
</gene>
<proteinExistence type="predicted"/>
<reference evidence="2 3" key="1">
    <citation type="submission" date="2020-08" db="EMBL/GenBank/DDBJ databases">
        <title>Genomic Encyclopedia of Type Strains, Phase IV (KMG-IV): sequencing the most valuable type-strain genomes for metagenomic binning, comparative biology and taxonomic classification.</title>
        <authorList>
            <person name="Goeker M."/>
        </authorList>
    </citation>
    <scope>NUCLEOTIDE SEQUENCE [LARGE SCALE GENOMIC DNA]</scope>
    <source>
        <strain evidence="2 3">DSM 45385</strain>
    </source>
</reference>
<sequence>MGVLRTERFETARLFTPRVDRYSVIVVRTNRYSVPAWPIGQTARVLLRASHLVVYRKGQEVARHERLIAEGGGDRRCGCPR</sequence>
<keyword evidence="3" id="KW-1185">Reference proteome</keyword>
<name>A0A7W8A0U0_9ACTN</name>
<feature type="domain" description="Transposase for insertion sequence element IS21-like C-terminal" evidence="1">
    <location>
        <begin position="6"/>
        <end position="71"/>
    </location>
</feature>
<protein>
    <recommendedName>
        <fullName evidence="1">Transposase for insertion sequence element IS21-like C-terminal domain-containing protein</fullName>
    </recommendedName>
</protein>
<evidence type="ECO:0000259" key="1">
    <source>
        <dbReference type="Pfam" id="PF22483"/>
    </source>
</evidence>
<comment type="caution">
    <text evidence="2">The sequence shown here is derived from an EMBL/GenBank/DDBJ whole genome shotgun (WGS) entry which is preliminary data.</text>
</comment>
<dbReference type="EMBL" id="JACHIN010000002">
    <property type="protein sequence ID" value="MBB5076338.1"/>
    <property type="molecule type" value="Genomic_DNA"/>
</dbReference>